<dbReference type="EMBL" id="VIWT01000002">
    <property type="protein sequence ID" value="TWF90962.1"/>
    <property type="molecule type" value="Genomic_DNA"/>
</dbReference>
<feature type="transmembrane region" description="Helical" evidence="1">
    <location>
        <begin position="68"/>
        <end position="91"/>
    </location>
</feature>
<name>A0A561TV23_9ACTN</name>
<accession>A0A561TV23</accession>
<comment type="caution">
    <text evidence="2">The sequence shown here is derived from an EMBL/GenBank/DDBJ whole genome shotgun (WGS) entry which is preliminary data.</text>
</comment>
<evidence type="ECO:0008006" key="4">
    <source>
        <dbReference type="Google" id="ProtNLM"/>
    </source>
</evidence>
<dbReference type="Proteomes" id="UP000317940">
    <property type="component" value="Unassembled WGS sequence"/>
</dbReference>
<keyword evidence="3" id="KW-1185">Reference proteome</keyword>
<keyword evidence="1" id="KW-0812">Transmembrane</keyword>
<gene>
    <name evidence="2" type="ORF">FHX73_1274</name>
</gene>
<reference evidence="2 3" key="1">
    <citation type="submission" date="2019-06" db="EMBL/GenBank/DDBJ databases">
        <title>Sequencing the genomes of 1000 actinobacteria strains.</title>
        <authorList>
            <person name="Klenk H.-P."/>
        </authorList>
    </citation>
    <scope>NUCLEOTIDE SEQUENCE [LARGE SCALE GENOMIC DNA]</scope>
    <source>
        <strain evidence="2 3">DSM 44826</strain>
    </source>
</reference>
<evidence type="ECO:0000313" key="2">
    <source>
        <dbReference type="EMBL" id="TWF90962.1"/>
    </source>
</evidence>
<proteinExistence type="predicted"/>
<dbReference type="AlphaFoldDB" id="A0A561TV23"/>
<organism evidence="2 3">
    <name type="scientific">Kitasatospora viridis</name>
    <dbReference type="NCBI Taxonomy" id="281105"/>
    <lineage>
        <taxon>Bacteria</taxon>
        <taxon>Bacillati</taxon>
        <taxon>Actinomycetota</taxon>
        <taxon>Actinomycetes</taxon>
        <taxon>Kitasatosporales</taxon>
        <taxon>Streptomycetaceae</taxon>
        <taxon>Kitasatospora</taxon>
    </lineage>
</organism>
<keyword evidence="1" id="KW-1133">Transmembrane helix</keyword>
<evidence type="ECO:0000313" key="3">
    <source>
        <dbReference type="Proteomes" id="UP000317940"/>
    </source>
</evidence>
<protein>
    <recommendedName>
        <fullName evidence="4">PEGA domain-containing protein</fullName>
    </recommendedName>
</protein>
<evidence type="ECO:0000256" key="1">
    <source>
        <dbReference type="SAM" id="Phobius"/>
    </source>
</evidence>
<keyword evidence="1" id="KW-0472">Membrane</keyword>
<sequence length="139" mass="14264">MVWAEAPPLRTAGELTVVIDGAKAGTVMQGTAAPFPLAPGRHTVRVGARGWRSNTSTVEVAEGGTVRLAVFSTGLSTMGAILPVLGLLGLIPGLIYRLRPLSEAPAAESVAAAEEASAATGSGLWWESDPKLAKRYGGK</sequence>